<comment type="caution">
    <text evidence="5">The sequence shown here is derived from an EMBL/GenBank/DDBJ whole genome shotgun (WGS) entry which is preliminary data.</text>
</comment>
<feature type="signal peptide" evidence="3">
    <location>
        <begin position="1"/>
        <end position="21"/>
    </location>
</feature>
<evidence type="ECO:0000256" key="3">
    <source>
        <dbReference type="SAM" id="SignalP"/>
    </source>
</evidence>
<dbReference type="GO" id="GO:0005245">
    <property type="term" value="F:voltage-gated calcium channel activity"/>
    <property type="evidence" value="ECO:0007669"/>
    <property type="project" value="TreeGrafter"/>
</dbReference>
<dbReference type="InterPro" id="IPR036465">
    <property type="entry name" value="vWFA_dom_sf"/>
</dbReference>
<evidence type="ECO:0000313" key="5">
    <source>
        <dbReference type="EMBL" id="CAD5113890.1"/>
    </source>
</evidence>
<proteinExistence type="predicted"/>
<keyword evidence="6" id="KW-1185">Reference proteome</keyword>
<dbReference type="SUPFAM" id="SSF53300">
    <property type="entry name" value="vWA-like"/>
    <property type="match status" value="1"/>
</dbReference>
<keyword evidence="2" id="KW-0472">Membrane</keyword>
<evidence type="ECO:0000313" key="6">
    <source>
        <dbReference type="Proteomes" id="UP000549394"/>
    </source>
</evidence>
<evidence type="ECO:0000256" key="1">
    <source>
        <dbReference type="SAM" id="MobiDB-lite"/>
    </source>
</evidence>
<keyword evidence="2" id="KW-0812">Transmembrane</keyword>
<dbReference type="Proteomes" id="UP000549394">
    <property type="component" value="Unassembled WGS sequence"/>
</dbReference>
<evidence type="ECO:0000259" key="4">
    <source>
        <dbReference type="PROSITE" id="PS50234"/>
    </source>
</evidence>
<feature type="compositionally biased region" description="Polar residues" evidence="1">
    <location>
        <begin position="1150"/>
        <end position="1167"/>
    </location>
</feature>
<sequence>MLTYFLSFYCLLISFVYSGNSVQLSKFKKNSLEKFDIEKVSSYISKSIKKLEETQLNSKEIQLTLNSLPKKSPEYGLHEKLELLLAKFEKTFNNFKSNLSASANITQNYYEKYSSVRISPRINYCCNLKANILEDNDIYTIPISFANTCDLYTVDLSKAIPNPGRNLTSVFRQNSLHFPNGTIRWQYFIGANGVQNEYPSFNPESRAICRSDEQRHIREYMSSTITSKNIVVIVIDSGSMTEKQFELGKSAVKYFIQVLGRGDLISVFNISDRVDFVNTRNSSDLYGLSENYRNYLLDSINKLQLTNRHSNHTLGLETAFNVIKNAMDSKDLPLSEYNLKIIYLSSGTVNGNKEETVRVVKEKNSQLNFTVVINTYVLAHENKVITFEHKFMKEIAGQTGHSKIIKNANEVKHTFDELKAIDFREEYVLHWPKYDKYSKGVIIALSKNVNVDTSSLGVVGMDIDFAALFEDFFSFQSDLTYAFLMNLKGETIIHPKLGKPSELQRPTVVVKIDELEESSQFPKTLKAILRSEMGSKSFEEVERTNSKDKIYKVKYVWKKLSIRIERSPLILVLKSRTNTKYEPKIFDSSQFDSNQISRIRYYRLDSTTSVPKCYNFKQLATNVTSTLFLAPKAFVKSYKHLKYEEADEKIASLLLFLNQKPKMNLQSKSLHKEIRGFAKALSTIGEIFSKSLKRGWNKRVVRKMIAASNGVMFTFPGTLIDKSFDPTQSQWFRGAIKQDGGLSFTSPYLDVGGAGYIITLSRALSSSIYRKDVVSAMDLTADHLYNILLKGYSTCHKSDYRCFLVNSEGYIVAHRNLVMGGDKILGENIHINHKETHIARHLLYKLHILQKRICNDYIHQTVQYSYAFNESLNKTFYGSNGCMEYKITPVKDTNLFLIVSKTDKSCQAQAFCYCNQRKQERKCITCFQENMSVGDECKCPCECPLKMDYRTNQVIKSFRNYPSCEAPYSIQKSIDAKKFGKLRPCIRVNCGDFKKEIDCMGIMDCVWCNRQKDGKSLTNPYCTRQQVCFAGILGGDTPYHNNVDTDYTTIKPIETTPIGPIAGGIMGLLLAFALIVYCVRHQSNRHEMQYISTCSDPQQSLRMSHIEQDLDDLEDSGNHYSAHTNTMLIIDEGGTAANISPYKMNPNYKRPNNQSQNSDHGYSTMTPLSHDDAASFTNASTRNDVISRRSRRPPPKFSGSKAGCIPPPPRRKDSADKAKADEYTRLSANSLVTQATVHNSGCVA</sequence>
<feature type="chain" id="PRO_5029441593" evidence="3">
    <location>
        <begin position="22"/>
        <end position="1244"/>
    </location>
</feature>
<organism evidence="5 6">
    <name type="scientific">Dimorphilus gyrociliatus</name>
    <dbReference type="NCBI Taxonomy" id="2664684"/>
    <lineage>
        <taxon>Eukaryota</taxon>
        <taxon>Metazoa</taxon>
        <taxon>Spiralia</taxon>
        <taxon>Lophotrochozoa</taxon>
        <taxon>Annelida</taxon>
        <taxon>Polychaeta</taxon>
        <taxon>Polychaeta incertae sedis</taxon>
        <taxon>Dinophilidae</taxon>
        <taxon>Dimorphilus</taxon>
    </lineage>
</organism>
<dbReference type="EMBL" id="CAJFCJ010000004">
    <property type="protein sequence ID" value="CAD5113890.1"/>
    <property type="molecule type" value="Genomic_DNA"/>
</dbReference>
<name>A0A7I8VCF4_9ANNE</name>
<dbReference type="PANTHER" id="PTHR10166">
    <property type="entry name" value="VOLTAGE-DEPENDENT CALCIUM CHANNEL SUBUNIT ALPHA-2/DELTA-RELATED"/>
    <property type="match status" value="1"/>
</dbReference>
<reference evidence="5 6" key="1">
    <citation type="submission" date="2020-08" db="EMBL/GenBank/DDBJ databases">
        <authorList>
            <person name="Hejnol A."/>
        </authorList>
    </citation>
    <scope>NUCLEOTIDE SEQUENCE [LARGE SCALE GENOMIC DNA]</scope>
</reference>
<dbReference type="AlphaFoldDB" id="A0A7I8VCF4"/>
<dbReference type="GO" id="GO:0005891">
    <property type="term" value="C:voltage-gated calcium channel complex"/>
    <property type="evidence" value="ECO:0007669"/>
    <property type="project" value="TreeGrafter"/>
</dbReference>
<dbReference type="PROSITE" id="PS50234">
    <property type="entry name" value="VWFA"/>
    <property type="match status" value="1"/>
</dbReference>
<feature type="region of interest" description="Disordered" evidence="1">
    <location>
        <begin position="1141"/>
        <end position="1219"/>
    </location>
</feature>
<dbReference type="OrthoDB" id="10009339at2759"/>
<protein>
    <submittedName>
        <fullName evidence="5">DgyrCDS3050</fullName>
    </submittedName>
</protein>
<dbReference type="InterPro" id="IPR051173">
    <property type="entry name" value="Ca_channel_alpha-2/delta"/>
</dbReference>
<evidence type="ECO:0000256" key="2">
    <source>
        <dbReference type="SAM" id="Phobius"/>
    </source>
</evidence>
<feature type="transmembrane region" description="Helical" evidence="2">
    <location>
        <begin position="1058"/>
        <end position="1079"/>
    </location>
</feature>
<feature type="domain" description="VWFA" evidence="4">
    <location>
        <begin position="229"/>
        <end position="418"/>
    </location>
</feature>
<keyword evidence="3" id="KW-0732">Signal</keyword>
<feature type="compositionally biased region" description="Polar residues" evidence="1">
    <location>
        <begin position="1175"/>
        <end position="1184"/>
    </location>
</feature>
<keyword evidence="2" id="KW-1133">Transmembrane helix</keyword>
<accession>A0A7I8VCF4</accession>
<dbReference type="Gene3D" id="3.30.450.20">
    <property type="entry name" value="PAS domain"/>
    <property type="match status" value="2"/>
</dbReference>
<gene>
    <name evidence="5" type="ORF">DGYR_LOCUS2807</name>
</gene>
<dbReference type="PANTHER" id="PTHR10166:SF66">
    <property type="entry name" value="VWFA AND CACHE DOMAIN-CONTAINING PROTEIN CG16868"/>
    <property type="match status" value="1"/>
</dbReference>
<dbReference type="InterPro" id="IPR002035">
    <property type="entry name" value="VWF_A"/>
</dbReference>
<feature type="compositionally biased region" description="Basic and acidic residues" evidence="1">
    <location>
        <begin position="1210"/>
        <end position="1219"/>
    </location>
</feature>
<dbReference type="Gene3D" id="3.40.50.410">
    <property type="entry name" value="von Willebrand factor, type A domain"/>
    <property type="match status" value="1"/>
</dbReference>